<gene>
    <name evidence="2" type="ORF">K7G82_22550</name>
</gene>
<evidence type="ECO:0000313" key="2">
    <source>
        <dbReference type="EMBL" id="MBY8825099.1"/>
    </source>
</evidence>
<reference evidence="2 3" key="1">
    <citation type="submission" date="2021-08" db="EMBL/GenBank/DDBJ databases">
        <authorList>
            <person name="Tuo L."/>
        </authorList>
    </citation>
    <scope>NUCLEOTIDE SEQUENCE [LARGE SCALE GENOMIC DNA]</scope>
    <source>
        <strain evidence="2 3">JCM 31229</strain>
    </source>
</reference>
<comment type="caution">
    <text evidence="2">The sequence shown here is derived from an EMBL/GenBank/DDBJ whole genome shotgun (WGS) entry which is preliminary data.</text>
</comment>
<dbReference type="EMBL" id="JAINVV010000011">
    <property type="protein sequence ID" value="MBY8825099.1"/>
    <property type="molecule type" value="Genomic_DNA"/>
</dbReference>
<dbReference type="Proteomes" id="UP000706039">
    <property type="component" value="Unassembled WGS sequence"/>
</dbReference>
<name>A0ABS7PUS9_9SPHN</name>
<protein>
    <submittedName>
        <fullName evidence="2">Uncharacterized protein</fullName>
    </submittedName>
</protein>
<accession>A0ABS7PUS9</accession>
<evidence type="ECO:0000256" key="1">
    <source>
        <dbReference type="SAM" id="SignalP"/>
    </source>
</evidence>
<sequence>MARMMFFAIAFFYAVSSVHTVAVSQPILAPPEFERSLVIVRVDRFQFQPDETVSFPNKPDDFFLGGVYRANSTALKTLSGPSIKGPVEISLAGLHIDRWRNVKLLMVIRKDEAGRLWAGQQWERITDKICLSDDEIRTWQIEPLFASAKRRDDGFQCIRS</sequence>
<keyword evidence="1" id="KW-0732">Signal</keyword>
<organism evidence="2 3">
    <name type="scientific">Sphingomonas colocasiae</name>
    <dbReference type="NCBI Taxonomy" id="1848973"/>
    <lineage>
        <taxon>Bacteria</taxon>
        <taxon>Pseudomonadati</taxon>
        <taxon>Pseudomonadota</taxon>
        <taxon>Alphaproteobacteria</taxon>
        <taxon>Sphingomonadales</taxon>
        <taxon>Sphingomonadaceae</taxon>
        <taxon>Sphingomonas</taxon>
    </lineage>
</organism>
<dbReference type="RefSeq" id="WP_222992203.1">
    <property type="nucleotide sequence ID" value="NZ_JAINVV010000011.1"/>
</dbReference>
<feature type="signal peptide" evidence="1">
    <location>
        <begin position="1"/>
        <end position="22"/>
    </location>
</feature>
<keyword evidence="3" id="KW-1185">Reference proteome</keyword>
<proteinExistence type="predicted"/>
<evidence type="ECO:0000313" key="3">
    <source>
        <dbReference type="Proteomes" id="UP000706039"/>
    </source>
</evidence>
<feature type="chain" id="PRO_5046428091" evidence="1">
    <location>
        <begin position="23"/>
        <end position="160"/>
    </location>
</feature>